<evidence type="ECO:0000313" key="1">
    <source>
        <dbReference type="EMBL" id="MBH0112733.1"/>
    </source>
</evidence>
<dbReference type="GO" id="GO:0003676">
    <property type="term" value="F:nucleic acid binding"/>
    <property type="evidence" value="ECO:0007669"/>
    <property type="project" value="InterPro"/>
</dbReference>
<protein>
    <recommendedName>
        <fullName evidence="3">VRR-NUC domain-containing protein</fullName>
    </recommendedName>
</protein>
<gene>
    <name evidence="1" type="ORF">I5E68_07180</name>
</gene>
<evidence type="ECO:0000313" key="2">
    <source>
        <dbReference type="Proteomes" id="UP000617634"/>
    </source>
</evidence>
<accession>A0A931MKE7</accession>
<evidence type="ECO:0008006" key="3">
    <source>
        <dbReference type="Google" id="ProtNLM"/>
    </source>
</evidence>
<name>A0A931MKE7_9SPHN</name>
<dbReference type="RefSeq" id="WP_197162450.1">
    <property type="nucleotide sequence ID" value="NZ_JADZGI010000001.1"/>
</dbReference>
<dbReference type="AlphaFoldDB" id="A0A931MKE7"/>
<dbReference type="Gene3D" id="3.40.1350.10">
    <property type="match status" value="1"/>
</dbReference>
<dbReference type="EMBL" id="JADZGI010000001">
    <property type="protein sequence ID" value="MBH0112733.1"/>
    <property type="molecule type" value="Genomic_DNA"/>
</dbReference>
<comment type="caution">
    <text evidence="1">The sequence shown here is derived from an EMBL/GenBank/DDBJ whole genome shotgun (WGS) entry which is preliminary data.</text>
</comment>
<dbReference type="Proteomes" id="UP000617634">
    <property type="component" value="Unassembled WGS sequence"/>
</dbReference>
<dbReference type="InterPro" id="IPR011856">
    <property type="entry name" value="tRNA_endonuc-like_dom_sf"/>
</dbReference>
<organism evidence="1 2">
    <name type="scientific">Novosphingobium aureum</name>
    <dbReference type="NCBI Taxonomy" id="2792964"/>
    <lineage>
        <taxon>Bacteria</taxon>
        <taxon>Pseudomonadati</taxon>
        <taxon>Pseudomonadota</taxon>
        <taxon>Alphaproteobacteria</taxon>
        <taxon>Sphingomonadales</taxon>
        <taxon>Sphingomonadaceae</taxon>
        <taxon>Novosphingobium</taxon>
    </lineage>
</organism>
<keyword evidence="2" id="KW-1185">Reference proteome</keyword>
<proteinExistence type="predicted"/>
<reference evidence="1" key="1">
    <citation type="submission" date="2020-11" db="EMBL/GenBank/DDBJ databases">
        <title>Novosphingobium aureum sp. nov., a marine bacterium isolated from sediment of a salt flat.</title>
        <authorList>
            <person name="Yoo Y."/>
            <person name="Kim J.-J."/>
        </authorList>
    </citation>
    <scope>NUCLEOTIDE SEQUENCE</scope>
    <source>
        <strain evidence="1">YJ-S2-02</strain>
    </source>
</reference>
<sequence length="109" mass="11689">MSARHTDLVNEIRLFISQIGGFSVPVDTPGLLYTRDGRPAKFGTKGALDIAATVKGRSVWIDAKTGKDRLKPAQVNFANAQSRAGGIAFAAYSVDDVRDRLKVEGLLDG</sequence>